<protein>
    <submittedName>
        <fullName evidence="1">Uncharacterized protein</fullName>
    </submittedName>
</protein>
<proteinExistence type="predicted"/>
<dbReference type="Proteomes" id="UP001642540">
    <property type="component" value="Unassembled WGS sequence"/>
</dbReference>
<dbReference type="EMBL" id="CAXLJM020000060">
    <property type="protein sequence ID" value="CAL8119477.1"/>
    <property type="molecule type" value="Genomic_DNA"/>
</dbReference>
<sequence>MTEYGDSIQRDGEIHLYFQIKFIVTAINNFLTDLHYNELEKLIDLLGPEVNLLNKIQFSERHRKLGGHVVGEKDAFQLIFEEPNVHMFLCAVLVKLFDAKILPNHHSHAGYSKRAKYLGSTTVVRYFQFKKRVGDTNISDEEAFEILKLQYKFDDLPIEDLELVLSEQAKSFREQQRVLLVEAEDCGHKSSLIAAKVDKAKSKKAQKQSTQVATNILATAFGSSNEGRKMFENTLRTFRSYMGNEAASFPSRIRLILNLINNNPEELVTSATQGMPLHKASL</sequence>
<name>A0ABP1R4I2_9HEXA</name>
<accession>A0ABP1R4I2</accession>
<keyword evidence="2" id="KW-1185">Reference proteome</keyword>
<gene>
    <name evidence="1" type="ORF">ODALV1_LOCUS18569</name>
</gene>
<reference evidence="1 2" key="1">
    <citation type="submission" date="2024-08" db="EMBL/GenBank/DDBJ databases">
        <authorList>
            <person name="Cucini C."/>
            <person name="Frati F."/>
        </authorList>
    </citation>
    <scope>NUCLEOTIDE SEQUENCE [LARGE SCALE GENOMIC DNA]</scope>
</reference>
<organism evidence="1 2">
    <name type="scientific">Orchesella dallaii</name>
    <dbReference type="NCBI Taxonomy" id="48710"/>
    <lineage>
        <taxon>Eukaryota</taxon>
        <taxon>Metazoa</taxon>
        <taxon>Ecdysozoa</taxon>
        <taxon>Arthropoda</taxon>
        <taxon>Hexapoda</taxon>
        <taxon>Collembola</taxon>
        <taxon>Entomobryomorpha</taxon>
        <taxon>Entomobryoidea</taxon>
        <taxon>Orchesellidae</taxon>
        <taxon>Orchesellinae</taxon>
        <taxon>Orchesella</taxon>
    </lineage>
</organism>
<comment type="caution">
    <text evidence="1">The sequence shown here is derived from an EMBL/GenBank/DDBJ whole genome shotgun (WGS) entry which is preliminary data.</text>
</comment>
<evidence type="ECO:0000313" key="1">
    <source>
        <dbReference type="EMBL" id="CAL8119477.1"/>
    </source>
</evidence>
<evidence type="ECO:0000313" key="2">
    <source>
        <dbReference type="Proteomes" id="UP001642540"/>
    </source>
</evidence>